<reference evidence="2" key="1">
    <citation type="submission" date="2018-05" db="EMBL/GenBank/DDBJ databases">
        <authorList>
            <person name="Lanie J.A."/>
            <person name="Ng W.-L."/>
            <person name="Kazmierczak K.M."/>
            <person name="Andrzejewski T.M."/>
            <person name="Davidsen T.M."/>
            <person name="Wayne K.J."/>
            <person name="Tettelin H."/>
            <person name="Glass J.I."/>
            <person name="Rusch D."/>
            <person name="Podicherti R."/>
            <person name="Tsui H.-C.T."/>
            <person name="Winkler M.E."/>
        </authorList>
    </citation>
    <scope>NUCLEOTIDE SEQUENCE</scope>
</reference>
<feature type="non-terminal residue" evidence="2">
    <location>
        <position position="1"/>
    </location>
</feature>
<dbReference type="Pfam" id="PF08722">
    <property type="entry name" value="Tn7_TnsA-like_N"/>
    <property type="match status" value="1"/>
</dbReference>
<organism evidence="2">
    <name type="scientific">marine metagenome</name>
    <dbReference type="NCBI Taxonomy" id="408172"/>
    <lineage>
        <taxon>unclassified sequences</taxon>
        <taxon>metagenomes</taxon>
        <taxon>ecological metagenomes</taxon>
    </lineage>
</organism>
<dbReference type="InterPro" id="IPR046390">
    <property type="entry name" value="NUCL_HEAD_T4"/>
</dbReference>
<dbReference type="AlphaFoldDB" id="A0A383EYR0"/>
<evidence type="ECO:0000313" key="2">
    <source>
        <dbReference type="EMBL" id="SVE62017.1"/>
    </source>
</evidence>
<dbReference type="GO" id="GO:0004519">
    <property type="term" value="F:endonuclease activity"/>
    <property type="evidence" value="ECO:0007669"/>
    <property type="project" value="InterPro"/>
</dbReference>
<dbReference type="EMBL" id="UINC01230054">
    <property type="protein sequence ID" value="SVE62017.1"/>
    <property type="molecule type" value="Genomic_DNA"/>
</dbReference>
<proteinExistence type="inferred from homology"/>
<dbReference type="InterPro" id="IPR014833">
    <property type="entry name" value="TnsA_N"/>
</dbReference>
<name>A0A383EYR0_9ZZZZ</name>
<accession>A0A383EYR0</accession>
<sequence length="148" mass="16877">VPKFQSGKYPLTNPDKYIGKRVPHYRSGWELAVFRMCDNHPAILGWGSETHRIPYKNPLTGKKTTYVPDLLLVYKDKNGQNHAEMVEIKPASQTLNEARTTAQKAAAVVNHAKWTAANAWCKQQGMGFRVITEKQIFNKPQNSKKKRK</sequence>
<protein>
    <recommendedName>
        <fullName evidence="1">TnsA endonuclease N-terminal domain-containing protein</fullName>
    </recommendedName>
</protein>
<dbReference type="GO" id="GO:0004527">
    <property type="term" value="F:exonuclease activity"/>
    <property type="evidence" value="ECO:0007669"/>
    <property type="project" value="InterPro"/>
</dbReference>
<dbReference type="Gene3D" id="3.40.91.30">
    <property type="match status" value="1"/>
</dbReference>
<dbReference type="HAMAP" id="MF_04160">
    <property type="entry name" value="NUCL_HEAD_T4"/>
    <property type="match status" value="1"/>
</dbReference>
<gene>
    <name evidence="2" type="ORF">METZ01_LOCUS514871</name>
</gene>
<feature type="domain" description="TnsA endonuclease N-terminal" evidence="1">
    <location>
        <begin position="41"/>
        <end position="133"/>
    </location>
</feature>
<evidence type="ECO:0000259" key="1">
    <source>
        <dbReference type="Pfam" id="PF08722"/>
    </source>
</evidence>